<dbReference type="InterPro" id="IPR050121">
    <property type="entry name" value="Cytochrome_P450_monoxygenase"/>
</dbReference>
<feature type="transmembrane region" description="Helical" evidence="9">
    <location>
        <begin position="198"/>
        <end position="219"/>
    </location>
</feature>
<evidence type="ECO:0000256" key="1">
    <source>
        <dbReference type="ARBA" id="ARBA00001971"/>
    </source>
</evidence>
<evidence type="ECO:0000313" key="12">
    <source>
        <dbReference type="Proteomes" id="UP000016930"/>
    </source>
</evidence>
<dbReference type="GO" id="GO:0004497">
    <property type="term" value="F:monooxygenase activity"/>
    <property type="evidence" value="ECO:0007669"/>
    <property type="project" value="UniProtKB-KW"/>
</dbReference>
<dbReference type="HOGENOM" id="CLU_341941_0_0_1"/>
<gene>
    <name evidence="11" type="ORF">CERSUDRAFT_127530</name>
</gene>
<dbReference type="OrthoDB" id="6692864at2759"/>
<dbReference type="GO" id="GO:0020037">
    <property type="term" value="F:heme binding"/>
    <property type="evidence" value="ECO:0007669"/>
    <property type="project" value="InterPro"/>
</dbReference>
<comment type="cofactor">
    <cofactor evidence="1 8">
        <name>heme</name>
        <dbReference type="ChEBI" id="CHEBI:30413"/>
    </cofactor>
</comment>
<evidence type="ECO:0000256" key="2">
    <source>
        <dbReference type="ARBA" id="ARBA00005179"/>
    </source>
</evidence>
<evidence type="ECO:0000256" key="3">
    <source>
        <dbReference type="ARBA" id="ARBA00010617"/>
    </source>
</evidence>
<evidence type="ECO:0000256" key="4">
    <source>
        <dbReference type="ARBA" id="ARBA00022723"/>
    </source>
</evidence>
<dbReference type="GO" id="GO:0016705">
    <property type="term" value="F:oxidoreductase activity, acting on paired donors, with incorporation or reduction of molecular oxygen"/>
    <property type="evidence" value="ECO:0007669"/>
    <property type="project" value="InterPro"/>
</dbReference>
<comment type="pathway">
    <text evidence="2">Secondary metabolite biosynthesis.</text>
</comment>
<keyword evidence="8" id="KW-0349">Heme</keyword>
<reference evidence="11 12" key="1">
    <citation type="journal article" date="2012" name="Proc. Natl. Acad. Sci. U.S.A.">
        <title>Comparative genomics of Ceriporiopsis subvermispora and Phanerochaete chrysosporium provide insight into selective ligninolysis.</title>
        <authorList>
            <person name="Fernandez-Fueyo E."/>
            <person name="Ruiz-Duenas F.J."/>
            <person name="Ferreira P."/>
            <person name="Floudas D."/>
            <person name="Hibbett D.S."/>
            <person name="Canessa P."/>
            <person name="Larrondo L.F."/>
            <person name="James T.Y."/>
            <person name="Seelenfreund D."/>
            <person name="Lobos S."/>
            <person name="Polanco R."/>
            <person name="Tello M."/>
            <person name="Honda Y."/>
            <person name="Watanabe T."/>
            <person name="Watanabe T."/>
            <person name="Ryu J.S."/>
            <person name="Kubicek C.P."/>
            <person name="Schmoll M."/>
            <person name="Gaskell J."/>
            <person name="Hammel K.E."/>
            <person name="St John F.J."/>
            <person name="Vanden Wymelenberg A."/>
            <person name="Sabat G."/>
            <person name="Splinter BonDurant S."/>
            <person name="Syed K."/>
            <person name="Yadav J.S."/>
            <person name="Doddapaneni H."/>
            <person name="Subramanian V."/>
            <person name="Lavin J.L."/>
            <person name="Oguiza J.A."/>
            <person name="Perez G."/>
            <person name="Pisabarro A.G."/>
            <person name="Ramirez L."/>
            <person name="Santoyo F."/>
            <person name="Master E."/>
            <person name="Coutinho P.M."/>
            <person name="Henrissat B."/>
            <person name="Lombard V."/>
            <person name="Magnuson J.K."/>
            <person name="Kuees U."/>
            <person name="Hori C."/>
            <person name="Igarashi K."/>
            <person name="Samejima M."/>
            <person name="Held B.W."/>
            <person name="Barry K.W."/>
            <person name="LaButti K.M."/>
            <person name="Lapidus A."/>
            <person name="Lindquist E.A."/>
            <person name="Lucas S.M."/>
            <person name="Riley R."/>
            <person name="Salamov A.A."/>
            <person name="Hoffmeister D."/>
            <person name="Schwenk D."/>
            <person name="Hadar Y."/>
            <person name="Yarden O."/>
            <person name="de Vries R.P."/>
            <person name="Wiebenga A."/>
            <person name="Stenlid J."/>
            <person name="Eastwood D."/>
            <person name="Grigoriev I.V."/>
            <person name="Berka R.M."/>
            <person name="Blanchette R.A."/>
            <person name="Kersten P."/>
            <person name="Martinez A.T."/>
            <person name="Vicuna R."/>
            <person name="Cullen D."/>
        </authorList>
    </citation>
    <scope>NUCLEOTIDE SEQUENCE [LARGE SCALE GENOMIC DNA]</scope>
    <source>
        <strain evidence="11 12">B</strain>
    </source>
</reference>
<dbReference type="InterPro" id="IPR045339">
    <property type="entry name" value="DUF6534"/>
</dbReference>
<keyword evidence="9" id="KW-1133">Transmembrane helix</keyword>
<dbReference type="PANTHER" id="PTHR24305:SF187">
    <property type="entry name" value="P450, PUTATIVE (EUROFUNG)-RELATED"/>
    <property type="match status" value="1"/>
</dbReference>
<dbReference type="PRINTS" id="PR00463">
    <property type="entry name" value="EP450I"/>
</dbReference>
<name>M2QXH6_CERS8</name>
<dbReference type="PRINTS" id="PR00385">
    <property type="entry name" value="P450"/>
</dbReference>
<comment type="similarity">
    <text evidence="3">Belongs to the cytochrome P450 family.</text>
</comment>
<dbReference type="InterPro" id="IPR036396">
    <property type="entry name" value="Cyt_P450_sf"/>
</dbReference>
<dbReference type="InterPro" id="IPR001128">
    <property type="entry name" value="Cyt_P450"/>
</dbReference>
<sequence length="829" mass="91678">MRDNSGIAVGQISSGVQHLNNAALRNAGGCRDHSAPFFEIQSPNFNSSQISMGLMVQCFFGLRVYRTSEGNIFIPVIIVILALAQFSRLLLVTRSASYSPACPLALGIFYAFEISKSHLEITLAKVSWSPIAGIGCSMANDFVISASLCYYLRKIRSGMLKTDRLINVIVMYTVNTGVLTSMVSTCAIILTTVFPKTLWLSVPFCLISKCYVNSVLATLNAREKLRHMNSGLTLNPSLLERSDLQSPRSSTIIVRGHPFDRTPGTKSSMHVQAEIGSNPHCGIYPRLGTHRVYGSLTALLDVENLLHSLQSLTPPPVRYEPKEPLVHLAILVVPPVLLSAFTSHDGSLLWIWVTSLVYWAILASSITIYHLSPFHPLARYPGPLLHKVTRVAFTRVALGGSSHMHIDQLHGRYGDIVRVGPNALSIRDPSAIPDHGFPSTAYQARGLYPRIMSLISMSGDDHSAMRKLWNRGFTSTALKDYEQIVAGFVEELVDVVGKKTGSFDLGTYFSWFTFDVISRIAFGEGSHMLADGDIEGVWSIMQDSQEAGQFFSYMPWLAINSAIIAQIAQIGVWSEDRYTRISFITSSVNNEDGSGKRGRPLSHVVNDGILAILAGSDTTANALTNLFYLLLANPAEYKRLQVEIDKYYPLGENALDTEHHQNMPILNAVINEALRLLPVVPGGSQRVCPPGGKVVGSYYIPESTFTIIPTYSMNRDPRNFAPYTTSFWPDRWLIATGEMTPQEAGIDESTFVYNSNAFIPFSFGPSNCVGKNLALQEMRMVVCHTLQRLELRFAPGYDVDSYESKLKDYFVIKRAELSVEVTPRSRCSL</sequence>
<dbReference type="STRING" id="914234.M2QXH6"/>
<proteinExistence type="inferred from homology"/>
<dbReference type="AlphaFoldDB" id="M2QXH6"/>
<accession>M2QXH6</accession>
<evidence type="ECO:0000259" key="10">
    <source>
        <dbReference type="Pfam" id="PF20152"/>
    </source>
</evidence>
<dbReference type="InterPro" id="IPR002401">
    <property type="entry name" value="Cyt_P450_E_grp-I"/>
</dbReference>
<keyword evidence="6 8" id="KW-0408">Iron</keyword>
<dbReference type="SUPFAM" id="SSF48264">
    <property type="entry name" value="Cytochrome P450"/>
    <property type="match status" value="1"/>
</dbReference>
<dbReference type="PANTHER" id="PTHR24305">
    <property type="entry name" value="CYTOCHROME P450"/>
    <property type="match status" value="1"/>
</dbReference>
<keyword evidence="12" id="KW-1185">Reference proteome</keyword>
<feature type="transmembrane region" description="Helical" evidence="9">
    <location>
        <begin position="349"/>
        <end position="371"/>
    </location>
</feature>
<evidence type="ECO:0000256" key="8">
    <source>
        <dbReference type="PIRSR" id="PIRSR602401-1"/>
    </source>
</evidence>
<feature type="transmembrane region" description="Helical" evidence="9">
    <location>
        <begin position="131"/>
        <end position="153"/>
    </location>
</feature>
<feature type="transmembrane region" description="Helical" evidence="9">
    <location>
        <begin position="165"/>
        <end position="192"/>
    </location>
</feature>
<dbReference type="Pfam" id="PF20152">
    <property type="entry name" value="DUF6534"/>
    <property type="match status" value="1"/>
</dbReference>
<feature type="transmembrane region" description="Helical" evidence="9">
    <location>
        <begin position="72"/>
        <end position="91"/>
    </location>
</feature>
<evidence type="ECO:0000313" key="11">
    <source>
        <dbReference type="EMBL" id="EMD31236.1"/>
    </source>
</evidence>
<organism evidence="11 12">
    <name type="scientific">Ceriporiopsis subvermispora (strain B)</name>
    <name type="common">White-rot fungus</name>
    <name type="synonym">Gelatoporia subvermispora</name>
    <dbReference type="NCBI Taxonomy" id="914234"/>
    <lineage>
        <taxon>Eukaryota</taxon>
        <taxon>Fungi</taxon>
        <taxon>Dikarya</taxon>
        <taxon>Basidiomycota</taxon>
        <taxon>Agaricomycotina</taxon>
        <taxon>Agaricomycetes</taxon>
        <taxon>Polyporales</taxon>
        <taxon>Gelatoporiaceae</taxon>
        <taxon>Gelatoporia</taxon>
    </lineage>
</organism>
<dbReference type="GO" id="GO:0005506">
    <property type="term" value="F:iron ion binding"/>
    <property type="evidence" value="ECO:0007669"/>
    <property type="project" value="InterPro"/>
</dbReference>
<evidence type="ECO:0000256" key="6">
    <source>
        <dbReference type="ARBA" id="ARBA00023004"/>
    </source>
</evidence>
<keyword evidence="9" id="KW-0812">Transmembrane</keyword>
<protein>
    <recommendedName>
        <fullName evidence="10">DUF6534 domain-containing protein</fullName>
    </recommendedName>
</protein>
<keyword evidence="9" id="KW-0472">Membrane</keyword>
<dbReference type="Gene3D" id="1.10.630.10">
    <property type="entry name" value="Cytochrome P450"/>
    <property type="match status" value="1"/>
</dbReference>
<keyword evidence="5" id="KW-0560">Oxidoreductase</keyword>
<dbReference type="Proteomes" id="UP000016930">
    <property type="component" value="Unassembled WGS sequence"/>
</dbReference>
<dbReference type="Pfam" id="PF00067">
    <property type="entry name" value="p450"/>
    <property type="match status" value="1"/>
</dbReference>
<keyword evidence="4 8" id="KW-0479">Metal-binding</keyword>
<evidence type="ECO:0000256" key="7">
    <source>
        <dbReference type="ARBA" id="ARBA00023033"/>
    </source>
</evidence>
<evidence type="ECO:0000256" key="5">
    <source>
        <dbReference type="ARBA" id="ARBA00023002"/>
    </source>
</evidence>
<dbReference type="EMBL" id="KB445821">
    <property type="protein sequence ID" value="EMD31236.1"/>
    <property type="molecule type" value="Genomic_DNA"/>
</dbReference>
<feature type="domain" description="DUF6534" evidence="10">
    <location>
        <begin position="137"/>
        <end position="223"/>
    </location>
</feature>
<feature type="binding site" description="axial binding residue" evidence="8">
    <location>
        <position position="768"/>
    </location>
    <ligand>
        <name>heme</name>
        <dbReference type="ChEBI" id="CHEBI:30413"/>
    </ligand>
    <ligandPart>
        <name>Fe</name>
        <dbReference type="ChEBI" id="CHEBI:18248"/>
    </ligandPart>
</feature>
<keyword evidence="7" id="KW-0503">Monooxygenase</keyword>
<evidence type="ECO:0000256" key="9">
    <source>
        <dbReference type="SAM" id="Phobius"/>
    </source>
</evidence>